<dbReference type="InterPro" id="IPR016039">
    <property type="entry name" value="Thiolase-like"/>
</dbReference>
<reference evidence="2 3" key="1">
    <citation type="submission" date="2020-11" db="EMBL/GenBank/DDBJ databases">
        <title>Whole Genome sequence of MDR strain of Klebsiella pneumoniae K219 isolated from sputum.</title>
        <authorList>
            <person name="Aditi B.P."/>
            <person name="Mahalakshmi K."/>
            <person name="Naveen Kumar V."/>
        </authorList>
    </citation>
    <scope>NUCLEOTIDE SEQUENCE [LARGE SCALE GENOMIC DNA]</scope>
    <source>
        <strain evidence="2 3">K219</strain>
    </source>
</reference>
<feature type="domain" description="Beta-ketoacyl synthase-like N-terminal" evidence="1">
    <location>
        <begin position="6"/>
        <end position="39"/>
    </location>
</feature>
<name>A0A7S9E1D3_KLEPN</name>
<dbReference type="Pfam" id="PF00109">
    <property type="entry name" value="ketoacyl-synt"/>
    <property type="match status" value="1"/>
</dbReference>
<dbReference type="AlphaFoldDB" id="A0A7S9E1D3"/>
<protein>
    <recommendedName>
        <fullName evidence="1">Beta-ketoacyl synthase-like N-terminal domain-containing protein</fullName>
    </recommendedName>
</protein>
<dbReference type="SUPFAM" id="SSF53901">
    <property type="entry name" value="Thiolase-like"/>
    <property type="match status" value="1"/>
</dbReference>
<dbReference type="Gene3D" id="3.40.47.10">
    <property type="match status" value="1"/>
</dbReference>
<evidence type="ECO:0000313" key="3">
    <source>
        <dbReference type="Proteomes" id="UP000594592"/>
    </source>
</evidence>
<evidence type="ECO:0000313" key="2">
    <source>
        <dbReference type="EMBL" id="QPG07548.1"/>
    </source>
</evidence>
<proteinExistence type="predicted"/>
<gene>
    <name evidence="2" type="ORF">IUJ34_25435</name>
</gene>
<sequence>MGVSVKRIVVTGMGIVSPLGCGVQHVWQSLLAGKSGSPDSASSWSRIFLQSGRPCRPLTAIRCTASTRWRPSRRKSAKDGSLY</sequence>
<accession>A0A7S9E1D3</accession>
<evidence type="ECO:0000259" key="1">
    <source>
        <dbReference type="Pfam" id="PF00109"/>
    </source>
</evidence>
<dbReference type="GO" id="GO:0044281">
    <property type="term" value="P:small molecule metabolic process"/>
    <property type="evidence" value="ECO:0007669"/>
    <property type="project" value="UniProtKB-ARBA"/>
</dbReference>
<organism evidence="2 3">
    <name type="scientific">Klebsiella pneumoniae subsp. pneumoniae</name>
    <dbReference type="NCBI Taxonomy" id="72407"/>
    <lineage>
        <taxon>Bacteria</taxon>
        <taxon>Pseudomonadati</taxon>
        <taxon>Pseudomonadota</taxon>
        <taxon>Gammaproteobacteria</taxon>
        <taxon>Enterobacterales</taxon>
        <taxon>Enterobacteriaceae</taxon>
        <taxon>Klebsiella/Raoultella group</taxon>
        <taxon>Klebsiella</taxon>
        <taxon>Klebsiella pneumoniae complex</taxon>
    </lineage>
</organism>
<dbReference type="InterPro" id="IPR014030">
    <property type="entry name" value="Ketoacyl_synth_N"/>
</dbReference>
<dbReference type="Proteomes" id="UP000594592">
    <property type="component" value="Chromosome"/>
</dbReference>
<dbReference type="EMBL" id="CP064820">
    <property type="protein sequence ID" value="QPG07548.1"/>
    <property type="molecule type" value="Genomic_DNA"/>
</dbReference>
<dbReference type="GO" id="GO:0016746">
    <property type="term" value="F:acyltransferase activity"/>
    <property type="evidence" value="ECO:0007669"/>
    <property type="project" value="InterPro"/>
</dbReference>